<reference evidence="10 11" key="1">
    <citation type="submission" date="2018-02" db="EMBL/GenBank/DDBJ databases">
        <title>Genomic Encyclopedia of Archaeal and Bacterial Type Strains, Phase II (KMG-II): from individual species to whole genera.</title>
        <authorList>
            <person name="Goeker M."/>
        </authorList>
    </citation>
    <scope>NUCLEOTIDE SEQUENCE [LARGE SCALE GENOMIC DNA]</scope>
    <source>
        <strain evidence="10 11">DSM 18921</strain>
    </source>
</reference>
<keyword evidence="3 7" id="KW-0479">Metal-binding</keyword>
<feature type="domain" description="Cytochrome c" evidence="9">
    <location>
        <begin position="243"/>
        <end position="421"/>
    </location>
</feature>
<evidence type="ECO:0000256" key="5">
    <source>
        <dbReference type="ARBA" id="ARBA00023002"/>
    </source>
</evidence>
<dbReference type="EMBL" id="PVEP01000001">
    <property type="protein sequence ID" value="PQV59091.1"/>
    <property type="molecule type" value="Genomic_DNA"/>
</dbReference>
<dbReference type="PANTHER" id="PTHR30600:SF10">
    <property type="entry name" value="BLL6722 PROTEIN"/>
    <property type="match status" value="1"/>
</dbReference>
<dbReference type="Pfam" id="PF03150">
    <property type="entry name" value="CCP_MauG"/>
    <property type="match status" value="1"/>
</dbReference>
<protein>
    <submittedName>
        <fullName evidence="10">Cytochrome c peroxidase</fullName>
    </submittedName>
</protein>
<dbReference type="SUPFAM" id="SSF46626">
    <property type="entry name" value="Cytochrome c"/>
    <property type="match status" value="2"/>
</dbReference>
<evidence type="ECO:0000256" key="1">
    <source>
        <dbReference type="ARBA" id="ARBA00004196"/>
    </source>
</evidence>
<proteinExistence type="predicted"/>
<feature type="signal peptide" evidence="8">
    <location>
        <begin position="1"/>
        <end position="19"/>
    </location>
</feature>
<dbReference type="GO" id="GO:0030313">
    <property type="term" value="C:cell envelope"/>
    <property type="evidence" value="ECO:0007669"/>
    <property type="project" value="UniProtKB-SubCell"/>
</dbReference>
<dbReference type="GO" id="GO:0004130">
    <property type="term" value="F:cytochrome-c peroxidase activity"/>
    <property type="evidence" value="ECO:0007669"/>
    <property type="project" value="TreeGrafter"/>
</dbReference>
<evidence type="ECO:0000256" key="8">
    <source>
        <dbReference type="SAM" id="SignalP"/>
    </source>
</evidence>
<evidence type="ECO:0000313" key="11">
    <source>
        <dbReference type="Proteomes" id="UP000238338"/>
    </source>
</evidence>
<dbReference type="InterPro" id="IPR004852">
    <property type="entry name" value="Di-haem_cyt_c_peroxidsae"/>
</dbReference>
<dbReference type="GO" id="GO:0046872">
    <property type="term" value="F:metal ion binding"/>
    <property type="evidence" value="ECO:0007669"/>
    <property type="project" value="UniProtKB-KW"/>
</dbReference>
<name>A0A2S8SE12_9RHOB</name>
<dbReference type="OrthoDB" id="9805202at2"/>
<dbReference type="Gene3D" id="1.10.760.10">
    <property type="entry name" value="Cytochrome c-like domain"/>
    <property type="match status" value="2"/>
</dbReference>
<keyword evidence="6 7" id="KW-0408">Iron</keyword>
<evidence type="ECO:0000256" key="6">
    <source>
        <dbReference type="ARBA" id="ARBA00023004"/>
    </source>
</evidence>
<keyword evidence="2 7" id="KW-0349">Heme</keyword>
<dbReference type="AlphaFoldDB" id="A0A2S8SE12"/>
<dbReference type="PANTHER" id="PTHR30600">
    <property type="entry name" value="CYTOCHROME C PEROXIDASE-RELATED"/>
    <property type="match status" value="1"/>
</dbReference>
<dbReference type="RefSeq" id="WP_105513290.1">
    <property type="nucleotide sequence ID" value="NZ_PVEP01000001.1"/>
</dbReference>
<evidence type="ECO:0000256" key="7">
    <source>
        <dbReference type="PROSITE-ProRule" id="PRU00433"/>
    </source>
</evidence>
<feature type="chain" id="PRO_5015611725" evidence="8">
    <location>
        <begin position="20"/>
        <end position="423"/>
    </location>
</feature>
<comment type="subcellular location">
    <subcellularLocation>
        <location evidence="1">Cell envelope</location>
    </subcellularLocation>
</comment>
<sequence>MKAVISIIAALGAAAPVLAVQTGPDQLEALGREIFFDTNLSAHRNQSCASCHDPAAGFGSPFAEFNAGGSVVEGSVPGRFGNRKPPSLAYATFSPILHHIIDEGDVTIVGGAFLDGRATGKKLGSPTADQAQGPLLNPVEMGLPHAACAVARVMSPDDPDLYPVAFTDVWGADAMVDIPAEIVAQCDDPDARIEIGDEVLAARIDAAFDRIAIALAAFEKTDEVNPFSSRYDAWVAGTGTLTEQELRGLALFEAEDKGNCAACHVLTPTGREMRAVFTDWTYDNLGVPRNRDNPQGADYIDPGLGAYLKTDPVYASLADGVMGAQQVPTLRNLTKVLSPNDPKAYMHNGYFKTLEGVVHFYNTRDTLPRCADPLASEAEAMAGGCWPAPEIEATMNRDELGDLKLTPAEETDLVAFLKSLDDE</sequence>
<dbReference type="InterPro" id="IPR051395">
    <property type="entry name" value="Cytochrome_c_Peroxidase/MauG"/>
</dbReference>
<gene>
    <name evidence="10" type="ORF">LX70_00914</name>
</gene>
<evidence type="ECO:0000256" key="4">
    <source>
        <dbReference type="ARBA" id="ARBA00022729"/>
    </source>
</evidence>
<evidence type="ECO:0000313" key="10">
    <source>
        <dbReference type="EMBL" id="PQV59091.1"/>
    </source>
</evidence>
<keyword evidence="4 8" id="KW-0732">Signal</keyword>
<dbReference type="InterPro" id="IPR036909">
    <property type="entry name" value="Cyt_c-like_dom_sf"/>
</dbReference>
<dbReference type="PROSITE" id="PS51007">
    <property type="entry name" value="CYTC"/>
    <property type="match status" value="1"/>
</dbReference>
<dbReference type="InterPro" id="IPR009056">
    <property type="entry name" value="Cyt_c-like_dom"/>
</dbReference>
<accession>A0A2S8SE12</accession>
<dbReference type="Proteomes" id="UP000238338">
    <property type="component" value="Unassembled WGS sequence"/>
</dbReference>
<dbReference type="GO" id="GO:0009055">
    <property type="term" value="F:electron transfer activity"/>
    <property type="evidence" value="ECO:0007669"/>
    <property type="project" value="InterPro"/>
</dbReference>
<evidence type="ECO:0000256" key="2">
    <source>
        <dbReference type="ARBA" id="ARBA00022617"/>
    </source>
</evidence>
<keyword evidence="11" id="KW-1185">Reference proteome</keyword>
<keyword evidence="10" id="KW-0575">Peroxidase</keyword>
<comment type="caution">
    <text evidence="10">The sequence shown here is derived from an EMBL/GenBank/DDBJ whole genome shotgun (WGS) entry which is preliminary data.</text>
</comment>
<organism evidence="10 11">
    <name type="scientific">Albidovulum denitrificans</name>
    <dbReference type="NCBI Taxonomy" id="404881"/>
    <lineage>
        <taxon>Bacteria</taxon>
        <taxon>Pseudomonadati</taxon>
        <taxon>Pseudomonadota</taxon>
        <taxon>Alphaproteobacteria</taxon>
        <taxon>Rhodobacterales</taxon>
        <taxon>Paracoccaceae</taxon>
        <taxon>Albidovulum</taxon>
    </lineage>
</organism>
<dbReference type="GO" id="GO:0020037">
    <property type="term" value="F:heme binding"/>
    <property type="evidence" value="ECO:0007669"/>
    <property type="project" value="InterPro"/>
</dbReference>
<evidence type="ECO:0000259" key="9">
    <source>
        <dbReference type="PROSITE" id="PS51007"/>
    </source>
</evidence>
<keyword evidence="5" id="KW-0560">Oxidoreductase</keyword>
<evidence type="ECO:0000256" key="3">
    <source>
        <dbReference type="ARBA" id="ARBA00022723"/>
    </source>
</evidence>